<evidence type="ECO:0000313" key="2">
    <source>
        <dbReference type="EMBL" id="TYL89729.1"/>
    </source>
</evidence>
<dbReference type="Proteomes" id="UP000324758">
    <property type="component" value="Unassembled WGS sequence"/>
</dbReference>
<comment type="caution">
    <text evidence="2">The sequence shown here is derived from an EMBL/GenBank/DDBJ whole genome shotgun (WGS) entry which is preliminary data.</text>
</comment>
<keyword evidence="3" id="KW-1185">Reference proteome</keyword>
<keyword evidence="1" id="KW-0472">Membrane</keyword>
<protein>
    <submittedName>
        <fullName evidence="2">Uncharacterized protein</fullName>
    </submittedName>
</protein>
<organism evidence="2 3">
    <name type="scientific">Bradyrhizobium rifense</name>
    <dbReference type="NCBI Taxonomy" id="515499"/>
    <lineage>
        <taxon>Bacteria</taxon>
        <taxon>Pseudomonadati</taxon>
        <taxon>Pseudomonadota</taxon>
        <taxon>Alphaproteobacteria</taxon>
        <taxon>Hyphomicrobiales</taxon>
        <taxon>Nitrobacteraceae</taxon>
        <taxon>Bradyrhizobium</taxon>
    </lineage>
</organism>
<dbReference type="RefSeq" id="WP_148776735.1">
    <property type="nucleotide sequence ID" value="NZ_VSSS01000058.1"/>
</dbReference>
<dbReference type="EMBL" id="VSSS01000058">
    <property type="protein sequence ID" value="TYL89729.1"/>
    <property type="molecule type" value="Genomic_DNA"/>
</dbReference>
<keyword evidence="1" id="KW-0812">Transmembrane</keyword>
<feature type="transmembrane region" description="Helical" evidence="1">
    <location>
        <begin position="67"/>
        <end position="83"/>
    </location>
</feature>
<proteinExistence type="predicted"/>
<dbReference type="OrthoDB" id="8238255at2"/>
<evidence type="ECO:0000313" key="3">
    <source>
        <dbReference type="Proteomes" id="UP000324758"/>
    </source>
</evidence>
<name>A0A5D3KBA4_9BRAD</name>
<evidence type="ECO:0000256" key="1">
    <source>
        <dbReference type="SAM" id="Phobius"/>
    </source>
</evidence>
<keyword evidence="1" id="KW-1133">Transmembrane helix</keyword>
<accession>A0A5D3KBA4</accession>
<gene>
    <name evidence="2" type="ORF">FXB40_34470</name>
</gene>
<dbReference type="AlphaFoldDB" id="A0A5D3KBA4"/>
<reference evidence="2 3" key="1">
    <citation type="submission" date="2019-08" db="EMBL/GenBank/DDBJ databases">
        <title>Bradyrhizobium hipponensis sp. nov., a rhizobium isolated from a Lupinus angustifolius root nodule in Tunisia.</title>
        <authorList>
            <person name="Off K."/>
            <person name="Rejili M."/>
            <person name="Mars M."/>
            <person name="Brachmann A."/>
            <person name="Marin M."/>
        </authorList>
    </citation>
    <scope>NUCLEOTIDE SEQUENCE [LARGE SCALE GENOMIC DNA]</scope>
    <source>
        <strain evidence="2 3">CTAW71</strain>
    </source>
</reference>
<sequence>MSTEIPQSPTQPDMAERAIDAATDVSQTIGEVVGGLRAGVDRLTSVIDEARKPGKPLSTVAAITREAPLASLFVAFLFGVAVARRR</sequence>